<gene>
    <name evidence="2" type="ORF">IWX46DRAFT_578786</name>
</gene>
<dbReference type="Proteomes" id="UP001365128">
    <property type="component" value="Unassembled WGS sequence"/>
</dbReference>
<accession>A0ABR1MLW6</accession>
<evidence type="ECO:0000313" key="3">
    <source>
        <dbReference type="Proteomes" id="UP001365128"/>
    </source>
</evidence>
<dbReference type="EMBL" id="JBBPDW010000006">
    <property type="protein sequence ID" value="KAK7551505.1"/>
    <property type="molecule type" value="Genomic_DNA"/>
</dbReference>
<keyword evidence="3" id="KW-1185">Reference proteome</keyword>
<evidence type="ECO:0000256" key="1">
    <source>
        <dbReference type="SAM" id="MobiDB-lite"/>
    </source>
</evidence>
<feature type="compositionally biased region" description="Polar residues" evidence="1">
    <location>
        <begin position="176"/>
        <end position="206"/>
    </location>
</feature>
<sequence>MFPQTPYSSSSKPRASMGSRELKAPHLSRSKPAQLPTPPHTQARAPSRLQFPFTPELVPLPGRCAHKQHERPQFFDAVEEQDPSDSEKGYGSKDSEEFVEENTSPNIFSNRSAPKPRRLVSKAHFEKVSLETPQDASAESDSPNWTSGIENQTAPLSRPTATPRRHRRAAHESPLLLSQTHSGRSTRATASATNGQRFQHNATSSKAPDANKSAEREFSHLLHSWSWPVVHRHGNFEECCGSANASPARIKEDRKSEGRRGADVRTEIPVGRMEPPLFASPSLAQMKAMATVTPAEVTAQTQTPPMTPRKWRPPRFARREDDLLPNRELAQMLGRLGFAAEKGKGRRVER</sequence>
<feature type="region of interest" description="Disordered" evidence="1">
    <location>
        <begin position="1"/>
        <end position="215"/>
    </location>
</feature>
<evidence type="ECO:0000313" key="2">
    <source>
        <dbReference type="EMBL" id="KAK7551505.1"/>
    </source>
</evidence>
<organism evidence="2 3">
    <name type="scientific">Phyllosticta citricarpa</name>
    <dbReference type="NCBI Taxonomy" id="55181"/>
    <lineage>
        <taxon>Eukaryota</taxon>
        <taxon>Fungi</taxon>
        <taxon>Dikarya</taxon>
        <taxon>Ascomycota</taxon>
        <taxon>Pezizomycotina</taxon>
        <taxon>Dothideomycetes</taxon>
        <taxon>Dothideomycetes incertae sedis</taxon>
        <taxon>Botryosphaeriales</taxon>
        <taxon>Phyllostictaceae</taxon>
        <taxon>Phyllosticta</taxon>
    </lineage>
</organism>
<comment type="caution">
    <text evidence="2">The sequence shown here is derived from an EMBL/GenBank/DDBJ whole genome shotgun (WGS) entry which is preliminary data.</text>
</comment>
<name>A0ABR1MLW6_9PEZI</name>
<feature type="compositionally biased region" description="Basic and acidic residues" evidence="1">
    <location>
        <begin position="85"/>
        <end position="96"/>
    </location>
</feature>
<proteinExistence type="predicted"/>
<reference evidence="2 3" key="1">
    <citation type="submission" date="2024-04" db="EMBL/GenBank/DDBJ databases">
        <title>Phyllosticta paracitricarpa is synonymous to the EU quarantine fungus P. citricarpa based on phylogenomic analyses.</title>
        <authorList>
            <consortium name="Lawrence Berkeley National Laboratory"/>
            <person name="Van Ingen-Buijs V.A."/>
            <person name="Van Westerhoven A.C."/>
            <person name="Haridas S."/>
            <person name="Skiadas P."/>
            <person name="Martin F."/>
            <person name="Groenewald J.Z."/>
            <person name="Crous P.W."/>
            <person name="Seidl M.F."/>
        </authorList>
    </citation>
    <scope>NUCLEOTIDE SEQUENCE [LARGE SCALE GENOMIC DNA]</scope>
    <source>
        <strain evidence="2 3">CBS 122670</strain>
    </source>
</reference>
<feature type="compositionally biased region" description="Polar residues" evidence="1">
    <location>
        <begin position="101"/>
        <end position="112"/>
    </location>
</feature>
<feature type="compositionally biased region" description="Polar residues" evidence="1">
    <location>
        <begin position="131"/>
        <end position="155"/>
    </location>
</feature>
<feature type="compositionally biased region" description="Polar residues" evidence="1">
    <location>
        <begin position="1"/>
        <end position="13"/>
    </location>
</feature>
<protein>
    <submittedName>
        <fullName evidence="2">Uncharacterized protein</fullName>
    </submittedName>
</protein>
<feature type="region of interest" description="Disordered" evidence="1">
    <location>
        <begin position="295"/>
        <end position="323"/>
    </location>
</feature>